<organism evidence="1 2">
    <name type="scientific">Humitalea rosea</name>
    <dbReference type="NCBI Taxonomy" id="990373"/>
    <lineage>
        <taxon>Bacteria</taxon>
        <taxon>Pseudomonadati</taxon>
        <taxon>Pseudomonadota</taxon>
        <taxon>Alphaproteobacteria</taxon>
        <taxon>Acetobacterales</taxon>
        <taxon>Roseomonadaceae</taxon>
        <taxon>Humitalea</taxon>
    </lineage>
</organism>
<keyword evidence="2" id="KW-1185">Reference proteome</keyword>
<evidence type="ECO:0000313" key="1">
    <source>
        <dbReference type="EMBL" id="PZW37001.1"/>
    </source>
</evidence>
<accession>A0A2W7HVI2</accession>
<evidence type="ECO:0000313" key="2">
    <source>
        <dbReference type="Proteomes" id="UP000249688"/>
    </source>
</evidence>
<dbReference type="InterPro" id="IPR011050">
    <property type="entry name" value="Pectin_lyase_fold/virulence"/>
</dbReference>
<dbReference type="Proteomes" id="UP000249688">
    <property type="component" value="Unassembled WGS sequence"/>
</dbReference>
<dbReference type="InterPro" id="IPR012334">
    <property type="entry name" value="Pectin_lyas_fold"/>
</dbReference>
<protein>
    <recommendedName>
        <fullName evidence="3">Pectate lyase-like protein</fullName>
    </recommendedName>
</protein>
<dbReference type="AlphaFoldDB" id="A0A2W7HVI2"/>
<comment type="caution">
    <text evidence="1">The sequence shown here is derived from an EMBL/GenBank/DDBJ whole genome shotgun (WGS) entry which is preliminary data.</text>
</comment>
<dbReference type="InterPro" id="IPR042302">
    <property type="entry name" value="E1_FCCH_sf"/>
</dbReference>
<dbReference type="RefSeq" id="WP_146423043.1">
    <property type="nucleotide sequence ID" value="NZ_QKYU01000048.1"/>
</dbReference>
<dbReference type="Gene3D" id="2.160.20.10">
    <property type="entry name" value="Single-stranded right-handed beta-helix, Pectin lyase-like"/>
    <property type="match status" value="1"/>
</dbReference>
<dbReference type="EMBL" id="QKYU01000048">
    <property type="protein sequence ID" value="PZW37001.1"/>
    <property type="molecule type" value="Genomic_DNA"/>
</dbReference>
<dbReference type="SUPFAM" id="SSF51126">
    <property type="entry name" value="Pectin lyase-like"/>
    <property type="match status" value="1"/>
</dbReference>
<dbReference type="OrthoDB" id="7273921at2"/>
<evidence type="ECO:0008006" key="3">
    <source>
        <dbReference type="Google" id="ProtNLM"/>
    </source>
</evidence>
<proteinExistence type="predicted"/>
<sequence length="816" mass="83396">MADARLTDLPAAGSLGDADLAPVVQGAGVTAETRRATMLQLRSAMHAERDLHVRDFGAVGNGTTDDVAPIQAAIDAAAAAGGGLVRLGARRYLIAAADLDVKANVTLTGGAVGGQREAASYASAPFALVVDPARTIRMRRGARLDGLAVLRRGLTPPTTVREAFAAVAAFAGTAVTVGSGIGASGGDGADTRIERLLIIGFDRAIVSDYNARVQIRDVLGDNRNGVFMSRAYDIARIHGVHFWPFVTGNLPGISLVSNSIANITSSGGLIRVTTSAAHQLATGDLVNLTAVGGVPNANGRFAVTVISSTVVDLQGSSFAGAFTSGGLLHIWSNRRTGRAFVISDTDVGEMVDCFAYGYDVGFEFGTATQAPQAINCSVDNNNAVVDPVPIGLLIKGTAFRTKWIGGFMSSQGTTVRVETSSAEQHHIVGCVVNGGNQKTLDIASGALTVEACDITAGASITGVGNNCVLNIQDAAQNLTLIGNDMRSATFSAQSDAALQKVTLIGNRSASTAATRIGGGMIEFSTLPSVAAGPTRRMDIASDGVLTLRRRSTSLGARMNFSNIADSATNFIAIGAGPNLAIGGDSGLNPNGGLDLGAAGNATLPFSLQLRRISTTPANGDRLGQLQFNGLNSGAAEVTFARFSAFSDTVTAGAEAGSVSFETRQGSTLTERFRLSASGTLTLGGPLVLAADPAAAMQATTKQYVDGQFTERRLPSVVFAVATAITHAAHNARMLVANSGATLSVDWTATGDGFSCLIFNRTGADLGFTLTGFTSNTAPSNGDGLTRVKAGGIASLFCFSPDGGATKLCHLTGAAAA</sequence>
<reference evidence="1 2" key="1">
    <citation type="submission" date="2018-06" db="EMBL/GenBank/DDBJ databases">
        <title>Genomic Encyclopedia of Archaeal and Bacterial Type Strains, Phase II (KMG-II): from individual species to whole genera.</title>
        <authorList>
            <person name="Goeker M."/>
        </authorList>
    </citation>
    <scope>NUCLEOTIDE SEQUENCE [LARGE SCALE GENOMIC DNA]</scope>
    <source>
        <strain evidence="1 2">DSM 24525</strain>
    </source>
</reference>
<gene>
    <name evidence="1" type="ORF">C8P66_14811</name>
</gene>
<name>A0A2W7HVI2_9PROT</name>
<dbReference type="Gene3D" id="2.40.30.180">
    <property type="entry name" value="Ubiquitin-activating enzyme E1, FCCH domain"/>
    <property type="match status" value="1"/>
</dbReference>